<evidence type="ECO:0000259" key="3">
    <source>
        <dbReference type="Pfam" id="PF14659"/>
    </source>
</evidence>
<dbReference type="InterPro" id="IPR013762">
    <property type="entry name" value="Integrase-like_cat_sf"/>
</dbReference>
<reference evidence="4 5" key="1">
    <citation type="submission" date="2018-06" db="EMBL/GenBank/DDBJ databases">
        <title>Streptacidiphilus pinicola sp. nov., isolated from pine grove soil.</title>
        <authorList>
            <person name="Roh S.G."/>
            <person name="Park S."/>
            <person name="Kim M.-K."/>
            <person name="Yun B.-R."/>
            <person name="Park J."/>
            <person name="Kim M.J."/>
            <person name="Kim Y.S."/>
            <person name="Kim S.B."/>
        </authorList>
    </citation>
    <scope>NUCLEOTIDE SEQUENCE [LARGE SCALE GENOMIC DNA]</scope>
    <source>
        <strain evidence="4 5">MMS16-CNU450</strain>
    </source>
</reference>
<keyword evidence="2" id="KW-0233">DNA recombination</keyword>
<keyword evidence="5" id="KW-1185">Reference proteome</keyword>
<evidence type="ECO:0000313" key="4">
    <source>
        <dbReference type="EMBL" id="RAG82352.1"/>
    </source>
</evidence>
<feature type="domain" description="Integrase SAM-like N-terminal" evidence="3">
    <location>
        <begin position="139"/>
        <end position="191"/>
    </location>
</feature>
<sequence>MDDSLSMLQALATTPCRAAHHAPSLGETSTSVPHLEVVVSLPTRLAATASPPARGRIYRACGCRDNRRRLYGPRCPVLAADPEHGSWAFAVDLPSPDGKRSTCRRTGHPTREAAEEALGLLLTGENTGVYADPHLRTGDYLEEWLAARRTTLQPTTWAGYHDSVQRFLLPAFAGIRLVNLRSRHIQEWQQSQLALRGRPTVYRAGSTLRAALQAAVRARRLPYNPALHAIIKRPTAAERTCWSPAQAAAFLRHNHTFHADQLADLFEVMLGTGMRRGEVLGLHWADVHLMDRNLGGPSCGTPWSWVVPGGVGCC</sequence>
<dbReference type="GO" id="GO:0015074">
    <property type="term" value="P:DNA integration"/>
    <property type="evidence" value="ECO:0007669"/>
    <property type="project" value="InterPro"/>
</dbReference>
<dbReference type="AlphaFoldDB" id="A0A2X0IBN7"/>
<accession>A0A2X0IBN7</accession>
<comment type="caution">
    <text evidence="4">The sequence shown here is derived from an EMBL/GenBank/DDBJ whole genome shotgun (WGS) entry which is preliminary data.</text>
</comment>
<name>A0A2X0IBN7_9ACTN</name>
<dbReference type="InterPro" id="IPR011010">
    <property type="entry name" value="DNA_brk_join_enz"/>
</dbReference>
<dbReference type="EMBL" id="QKYN01000116">
    <property type="protein sequence ID" value="RAG82352.1"/>
    <property type="molecule type" value="Genomic_DNA"/>
</dbReference>
<dbReference type="SUPFAM" id="SSF56349">
    <property type="entry name" value="DNA breaking-rejoining enzymes"/>
    <property type="match status" value="1"/>
</dbReference>
<organism evidence="4 5">
    <name type="scientific">Streptacidiphilus pinicola</name>
    <dbReference type="NCBI Taxonomy" id="2219663"/>
    <lineage>
        <taxon>Bacteria</taxon>
        <taxon>Bacillati</taxon>
        <taxon>Actinomycetota</taxon>
        <taxon>Actinomycetes</taxon>
        <taxon>Kitasatosporales</taxon>
        <taxon>Streptomycetaceae</taxon>
        <taxon>Streptacidiphilus</taxon>
    </lineage>
</organism>
<protein>
    <recommendedName>
        <fullName evidence="3">Integrase SAM-like N-terminal domain-containing protein</fullName>
    </recommendedName>
</protein>
<dbReference type="InterPro" id="IPR004107">
    <property type="entry name" value="Integrase_SAM-like_N"/>
</dbReference>
<dbReference type="Pfam" id="PF14659">
    <property type="entry name" value="Phage_int_SAM_3"/>
    <property type="match status" value="1"/>
</dbReference>
<evidence type="ECO:0000313" key="5">
    <source>
        <dbReference type="Proteomes" id="UP000248889"/>
    </source>
</evidence>
<gene>
    <name evidence="4" type="ORF">DN069_27920</name>
</gene>
<dbReference type="GO" id="GO:0006310">
    <property type="term" value="P:DNA recombination"/>
    <property type="evidence" value="ECO:0007669"/>
    <property type="project" value="UniProtKB-KW"/>
</dbReference>
<dbReference type="InterPro" id="IPR010998">
    <property type="entry name" value="Integrase_recombinase_N"/>
</dbReference>
<evidence type="ECO:0000256" key="2">
    <source>
        <dbReference type="ARBA" id="ARBA00023172"/>
    </source>
</evidence>
<keyword evidence="1" id="KW-0238">DNA-binding</keyword>
<dbReference type="Gene3D" id="1.10.150.130">
    <property type="match status" value="1"/>
</dbReference>
<proteinExistence type="predicted"/>
<evidence type="ECO:0000256" key="1">
    <source>
        <dbReference type="ARBA" id="ARBA00023125"/>
    </source>
</evidence>
<dbReference type="Gene3D" id="1.10.443.10">
    <property type="entry name" value="Intergrase catalytic core"/>
    <property type="match status" value="1"/>
</dbReference>
<dbReference type="GO" id="GO:0003677">
    <property type="term" value="F:DNA binding"/>
    <property type="evidence" value="ECO:0007669"/>
    <property type="project" value="UniProtKB-KW"/>
</dbReference>
<dbReference type="Proteomes" id="UP000248889">
    <property type="component" value="Unassembled WGS sequence"/>
</dbReference>